<dbReference type="PANTHER" id="PTHR10773">
    <property type="entry name" value="DNA-DIRECTED RNA POLYMERASES I, II, AND III SUBUNIT RPABC2"/>
    <property type="match status" value="1"/>
</dbReference>
<proteinExistence type="predicted"/>
<keyword evidence="1" id="KW-0472">Membrane</keyword>
<comment type="caution">
    <text evidence="2">The sequence shown here is derived from an EMBL/GenBank/DDBJ whole genome shotgun (WGS) entry which is preliminary data.</text>
</comment>
<keyword evidence="1" id="KW-0812">Transmembrane</keyword>
<dbReference type="EMBL" id="WJQU01000003">
    <property type="protein sequence ID" value="KAJ6639289.1"/>
    <property type="molecule type" value="Genomic_DNA"/>
</dbReference>
<reference evidence="2" key="1">
    <citation type="submission" date="2022-07" db="EMBL/GenBank/DDBJ databases">
        <authorList>
            <person name="Trinca V."/>
            <person name="Uliana J.V.C."/>
            <person name="Torres T.T."/>
            <person name="Ward R.J."/>
            <person name="Monesi N."/>
        </authorList>
    </citation>
    <scope>NUCLEOTIDE SEQUENCE</scope>
    <source>
        <strain evidence="2">HSMRA1968</strain>
        <tissue evidence="2">Whole embryos</tissue>
    </source>
</reference>
<accession>A0A9Q0MXY2</accession>
<dbReference type="Proteomes" id="UP001151699">
    <property type="component" value="Chromosome X"/>
</dbReference>
<evidence type="ECO:0000313" key="3">
    <source>
        <dbReference type="Proteomes" id="UP001151699"/>
    </source>
</evidence>
<dbReference type="AlphaFoldDB" id="A0A9Q0MXY2"/>
<name>A0A9Q0MXY2_9DIPT</name>
<protein>
    <submittedName>
        <fullName evidence="2">Uncharacterized protein</fullName>
    </submittedName>
</protein>
<gene>
    <name evidence="2" type="ORF">Bhyg_12032</name>
</gene>
<evidence type="ECO:0000256" key="1">
    <source>
        <dbReference type="SAM" id="Phobius"/>
    </source>
</evidence>
<sequence>MKQDSPRKGREMGPCCSSPFCKRSKARHCDKFDEASKLKIFKCFWKLSPWSAKQIFVQTLVKSVSVNGSSRIKSRRQQTFKYFLYLCGHAVQVCKSFLLSTLGLRSAMVKNWIEKTPEAIDQLKRSKQAETQTLKRNPLQVARKDHLFVFFDNLEKMESHYCRKDSKKQYLAATFRSKAELYEVYKKYTVDNGYGQGVSYFTFSQFFDQNNLALFTPRKDQCDTCVGFIAGQVSVTKYNLHIERKRRAKDEKDFDKQAALEGRCHVFTMDKQSVKLSPNFNASAIYFKTRMQVHNFTVYNLANHHCNNYWWDETQGDLSASSFASYVIQHIQTHCLSDTLPIILYSDGCGGQNRNYFLSNALSNFTVKNNKIIEQKWLEKGHTQMECDSAHAKIEKKLKNRSIFVPKDYIDVTKTARKTIAIDNIRQEHPFEAAYLQHDFFSNYARKDQLRFRSIRPGVKAKDPTVSNLRSLIYLPDGKIKYTIDFDEEYKDLPRKIIPYDYKKHEPKRLHQIALGNLVQNTFKN</sequence>
<evidence type="ECO:0000313" key="2">
    <source>
        <dbReference type="EMBL" id="KAJ6639289.1"/>
    </source>
</evidence>
<feature type="transmembrane region" description="Helical" evidence="1">
    <location>
        <begin position="82"/>
        <end position="104"/>
    </location>
</feature>
<organism evidence="2 3">
    <name type="scientific">Pseudolycoriella hygida</name>
    <dbReference type="NCBI Taxonomy" id="35572"/>
    <lineage>
        <taxon>Eukaryota</taxon>
        <taxon>Metazoa</taxon>
        <taxon>Ecdysozoa</taxon>
        <taxon>Arthropoda</taxon>
        <taxon>Hexapoda</taxon>
        <taxon>Insecta</taxon>
        <taxon>Pterygota</taxon>
        <taxon>Neoptera</taxon>
        <taxon>Endopterygota</taxon>
        <taxon>Diptera</taxon>
        <taxon>Nematocera</taxon>
        <taxon>Sciaroidea</taxon>
        <taxon>Sciaridae</taxon>
        <taxon>Pseudolycoriella</taxon>
    </lineage>
</organism>
<dbReference type="PANTHER" id="PTHR10773:SF19">
    <property type="match status" value="1"/>
</dbReference>
<keyword evidence="1" id="KW-1133">Transmembrane helix</keyword>
<keyword evidence="3" id="KW-1185">Reference proteome</keyword>
<dbReference type="OrthoDB" id="7765128at2759"/>